<evidence type="ECO:0000256" key="9">
    <source>
        <dbReference type="ARBA" id="ARBA00057758"/>
    </source>
</evidence>
<keyword evidence="11" id="KW-1185">Reference proteome</keyword>
<keyword evidence="2" id="KW-0597">Phosphoprotein</keyword>
<proteinExistence type="predicted"/>
<dbReference type="InterPro" id="IPR003131">
    <property type="entry name" value="T1-type_BTB"/>
</dbReference>
<dbReference type="Gene3D" id="3.30.710.10">
    <property type="entry name" value="Potassium Channel Kv1.1, Chain A"/>
    <property type="match status" value="1"/>
</dbReference>
<evidence type="ECO:0000256" key="4">
    <source>
        <dbReference type="ARBA" id="ARBA00023136"/>
    </source>
</evidence>
<reference evidence="12" key="1">
    <citation type="submission" date="2025-08" db="UniProtKB">
        <authorList>
            <consortium name="RefSeq"/>
        </authorList>
    </citation>
    <scope>IDENTIFICATION</scope>
    <source>
        <tissue evidence="12">Testes</tissue>
    </source>
</reference>
<comment type="function">
    <text evidence="9">Auxiliary subunit of GABA-B receptors that determine the pharmacology and kinetics of the receptor response. Increases agonist potency and markedly alter the G-protein signaling of the receptors by accelerating onset and promoting desensitization.</text>
</comment>
<evidence type="ECO:0000256" key="1">
    <source>
        <dbReference type="ARBA" id="ARBA00022475"/>
    </source>
</evidence>
<keyword evidence="6" id="KW-0966">Cell projection</keyword>
<evidence type="ECO:0000256" key="5">
    <source>
        <dbReference type="ARBA" id="ARBA00023257"/>
    </source>
</evidence>
<sequence>MTSSSNNDTFPSILELNVGGQLYTTALSTLVKETDSLLGQMFSGSAKTGVQRDSRGRYFIDRDGILFRYILDYLRNSKLVLPENFTEKERLRQEAEFYKLGGLVKAIARDGGAVTQTGRPTLAPINNTPQNHVNSVNANAIGKTPAYITLGYRGTFAFGRDGLADVKFRKVTRILVCGKQMICKEIFGETLNDSRDPDRVHTSDRYSSRYFLKHNYLEQAFDMLAEGGFRFVSCCASGTSTIVGSPESEESKWNHYNEFVFQRS</sequence>
<keyword evidence="3" id="KW-0770">Synapse</keyword>
<dbReference type="SMART" id="SM00225">
    <property type="entry name" value="BTB"/>
    <property type="match status" value="1"/>
</dbReference>
<dbReference type="SUPFAM" id="SSF54695">
    <property type="entry name" value="POZ domain"/>
    <property type="match status" value="1"/>
</dbReference>
<evidence type="ECO:0000256" key="3">
    <source>
        <dbReference type="ARBA" id="ARBA00023018"/>
    </source>
</evidence>
<accession>A0ABM0M4G5</accession>
<dbReference type="PANTHER" id="PTHR14499">
    <property type="entry name" value="POTASSIUM CHANNEL TETRAMERIZATION DOMAIN-CONTAINING"/>
    <property type="match status" value="1"/>
</dbReference>
<keyword evidence="5" id="KW-0628">Postsynaptic cell membrane</keyword>
<evidence type="ECO:0000259" key="10">
    <source>
        <dbReference type="SMART" id="SM00225"/>
    </source>
</evidence>
<dbReference type="CDD" id="cd18367">
    <property type="entry name" value="BTB_POZ_KCTD8-like"/>
    <property type="match status" value="1"/>
</dbReference>
<dbReference type="InterPro" id="IPR011333">
    <property type="entry name" value="SKP1/BTB/POZ_sf"/>
</dbReference>
<evidence type="ECO:0000256" key="8">
    <source>
        <dbReference type="ARBA" id="ARBA00034111"/>
    </source>
</evidence>
<comment type="subcellular location">
    <subcellularLocation>
        <location evidence="7">Postsynaptic cell membrane</location>
    </subcellularLocation>
    <subcellularLocation>
        <location evidence="8">Presynaptic cell membrane</location>
    </subcellularLocation>
</comment>
<feature type="domain" description="BTB" evidence="10">
    <location>
        <begin position="12"/>
        <end position="115"/>
    </location>
</feature>
<organism evidence="11 12">
    <name type="scientific">Saccoglossus kowalevskii</name>
    <name type="common">Acorn worm</name>
    <dbReference type="NCBI Taxonomy" id="10224"/>
    <lineage>
        <taxon>Eukaryota</taxon>
        <taxon>Metazoa</taxon>
        <taxon>Hemichordata</taxon>
        <taxon>Enteropneusta</taxon>
        <taxon>Harrimaniidae</taxon>
        <taxon>Saccoglossus</taxon>
    </lineage>
</organism>
<evidence type="ECO:0000256" key="2">
    <source>
        <dbReference type="ARBA" id="ARBA00022553"/>
    </source>
</evidence>
<dbReference type="RefSeq" id="XP_006814906.1">
    <property type="nucleotide sequence ID" value="XM_006814843.1"/>
</dbReference>
<gene>
    <name evidence="12" type="primary">LOC100370501</name>
</gene>
<evidence type="ECO:0000313" key="11">
    <source>
        <dbReference type="Proteomes" id="UP000694865"/>
    </source>
</evidence>
<evidence type="ECO:0000256" key="6">
    <source>
        <dbReference type="ARBA" id="ARBA00023273"/>
    </source>
</evidence>
<dbReference type="InterPro" id="IPR057093">
    <property type="entry name" value="H1_KCTD8_12_16"/>
</dbReference>
<dbReference type="GeneID" id="100370501"/>
<name>A0ABM0M4G5_SACKO</name>
<protein>
    <submittedName>
        <fullName evidence="12">BTB/POZ domain-containing protein KCTD12-like</fullName>
    </submittedName>
</protein>
<keyword evidence="4" id="KW-0472">Membrane</keyword>
<dbReference type="InterPro" id="IPR000210">
    <property type="entry name" value="BTB/POZ_dom"/>
</dbReference>
<evidence type="ECO:0000256" key="7">
    <source>
        <dbReference type="ARBA" id="ARBA00034100"/>
    </source>
</evidence>
<keyword evidence="1" id="KW-1003">Cell membrane</keyword>
<dbReference type="Pfam" id="PF23110">
    <property type="entry name" value="H1_KCTD8_12_16"/>
    <property type="match status" value="1"/>
</dbReference>
<dbReference type="CDD" id="cd22204">
    <property type="entry name" value="H1_KCTD12-like"/>
    <property type="match status" value="1"/>
</dbReference>
<dbReference type="Proteomes" id="UP000694865">
    <property type="component" value="Unplaced"/>
</dbReference>
<dbReference type="PANTHER" id="PTHR14499:SF136">
    <property type="entry name" value="GH08630P"/>
    <property type="match status" value="1"/>
</dbReference>
<evidence type="ECO:0000313" key="12">
    <source>
        <dbReference type="RefSeq" id="XP_006814906.1"/>
    </source>
</evidence>
<dbReference type="Pfam" id="PF02214">
    <property type="entry name" value="BTB_2"/>
    <property type="match status" value="1"/>
</dbReference>